<feature type="region of interest" description="Disordered" evidence="1">
    <location>
        <begin position="1"/>
        <end position="96"/>
    </location>
</feature>
<keyword evidence="3" id="KW-1185">Reference proteome</keyword>
<proteinExistence type="predicted"/>
<sequence>CTIRGTLSRRRSPVRPEAAGSTTTRTAGSRSPSAAATAAPASPTGGCPWATGHEPPSRGARPTPWRRRSGPRGPSPRWPATTRTAAGPARSASWAR</sequence>
<evidence type="ECO:0000313" key="2">
    <source>
        <dbReference type="EMBL" id="CAK0801422.1"/>
    </source>
</evidence>
<feature type="non-terminal residue" evidence="2">
    <location>
        <position position="96"/>
    </location>
</feature>
<comment type="caution">
    <text evidence="2">The sequence shown here is derived from an EMBL/GenBank/DDBJ whole genome shotgun (WGS) entry which is preliminary data.</text>
</comment>
<evidence type="ECO:0000313" key="3">
    <source>
        <dbReference type="Proteomes" id="UP001189429"/>
    </source>
</evidence>
<feature type="compositionally biased region" description="Low complexity" evidence="1">
    <location>
        <begin position="18"/>
        <end position="46"/>
    </location>
</feature>
<organism evidence="2 3">
    <name type="scientific">Prorocentrum cordatum</name>
    <dbReference type="NCBI Taxonomy" id="2364126"/>
    <lineage>
        <taxon>Eukaryota</taxon>
        <taxon>Sar</taxon>
        <taxon>Alveolata</taxon>
        <taxon>Dinophyceae</taxon>
        <taxon>Prorocentrales</taxon>
        <taxon>Prorocentraceae</taxon>
        <taxon>Prorocentrum</taxon>
    </lineage>
</organism>
<evidence type="ECO:0000256" key="1">
    <source>
        <dbReference type="SAM" id="MobiDB-lite"/>
    </source>
</evidence>
<feature type="non-terminal residue" evidence="2">
    <location>
        <position position="1"/>
    </location>
</feature>
<accession>A0ABN9QA09</accession>
<dbReference type="EMBL" id="CAUYUJ010002575">
    <property type="protein sequence ID" value="CAK0801422.1"/>
    <property type="molecule type" value="Genomic_DNA"/>
</dbReference>
<name>A0ABN9QA09_9DINO</name>
<protein>
    <submittedName>
        <fullName evidence="2">Uncharacterized protein</fullName>
    </submittedName>
</protein>
<dbReference type="Proteomes" id="UP001189429">
    <property type="component" value="Unassembled WGS sequence"/>
</dbReference>
<reference evidence="2" key="1">
    <citation type="submission" date="2023-10" db="EMBL/GenBank/DDBJ databases">
        <authorList>
            <person name="Chen Y."/>
            <person name="Shah S."/>
            <person name="Dougan E. K."/>
            <person name="Thang M."/>
            <person name="Chan C."/>
        </authorList>
    </citation>
    <scope>NUCLEOTIDE SEQUENCE [LARGE SCALE GENOMIC DNA]</scope>
</reference>
<feature type="compositionally biased region" description="Low complexity" evidence="1">
    <location>
        <begin position="78"/>
        <end position="96"/>
    </location>
</feature>
<gene>
    <name evidence="2" type="ORF">PCOR1329_LOCUS9293</name>
</gene>